<gene>
    <name evidence="7" type="ORF">S03H2_41655</name>
</gene>
<dbReference type="InterPro" id="IPR007698">
    <property type="entry name" value="AlaDH/PNT_NAD(H)-bd"/>
</dbReference>
<dbReference type="InterPro" id="IPR008141">
    <property type="entry name" value="Ala_DH"/>
</dbReference>
<dbReference type="AlphaFoldDB" id="X1J030"/>
<dbReference type="SUPFAM" id="SSF51735">
    <property type="entry name" value="NAD(P)-binding Rossmann-fold domains"/>
    <property type="match status" value="1"/>
</dbReference>
<reference evidence="7" key="1">
    <citation type="journal article" date="2014" name="Front. Microbiol.">
        <title>High frequency of phylogenetically diverse reductive dehalogenase-homologous genes in deep subseafloor sedimentary metagenomes.</title>
        <authorList>
            <person name="Kawai M."/>
            <person name="Futagami T."/>
            <person name="Toyoda A."/>
            <person name="Takaki Y."/>
            <person name="Nishi S."/>
            <person name="Hori S."/>
            <person name="Arai W."/>
            <person name="Tsubouchi T."/>
            <person name="Morono Y."/>
            <person name="Uchiyama I."/>
            <person name="Ito T."/>
            <person name="Fujiyama A."/>
            <person name="Inagaki F."/>
            <person name="Takami H."/>
        </authorList>
    </citation>
    <scope>NUCLEOTIDE SEQUENCE</scope>
    <source>
        <strain evidence="7">Expedition CK06-06</strain>
    </source>
</reference>
<dbReference type="CDD" id="cd05305">
    <property type="entry name" value="L-AlaDH"/>
    <property type="match status" value="1"/>
</dbReference>
<comment type="caution">
    <text evidence="7">The sequence shown here is derived from an EMBL/GenBank/DDBJ whole genome shotgun (WGS) entry which is preliminary data.</text>
</comment>
<dbReference type="FunFam" id="3.40.50.720:FF:000049">
    <property type="entry name" value="Alanine dehydrogenase"/>
    <property type="match status" value="1"/>
</dbReference>
<keyword evidence="3" id="KW-0560">Oxidoreductase</keyword>
<name>X1J030_9ZZZZ</name>
<accession>X1J030</accession>
<evidence type="ECO:0000259" key="6">
    <source>
        <dbReference type="SMART" id="SM01003"/>
    </source>
</evidence>
<organism evidence="7">
    <name type="scientific">marine sediment metagenome</name>
    <dbReference type="NCBI Taxonomy" id="412755"/>
    <lineage>
        <taxon>unclassified sequences</taxon>
        <taxon>metagenomes</taxon>
        <taxon>ecological metagenomes</taxon>
    </lineage>
</organism>
<dbReference type="SMART" id="SM01002">
    <property type="entry name" value="AlaDh_PNT_C"/>
    <property type="match status" value="1"/>
</dbReference>
<dbReference type="GO" id="GO:0042853">
    <property type="term" value="P:L-alanine catabolic process"/>
    <property type="evidence" value="ECO:0007669"/>
    <property type="project" value="InterPro"/>
</dbReference>
<evidence type="ECO:0000259" key="5">
    <source>
        <dbReference type="SMART" id="SM01002"/>
    </source>
</evidence>
<sequence>AVIVQSGAGLGSGYSDQQYADHGAKVFATAEQVWGEAEMIVKVKEPLATEWPMMRRGQVVFTYFHFAASRELTEGVAATGIVAIAYETITDSHGHLPLLTPMSEVAGRMAVQVGAHTLEKPSGGGGVLLGGVPGVMPARVVILGGGVVGSNAASMAAGMGADVQIFDIKLDRLRYLADVMPANVRTVKSEPASIRAAVATADLVIGAVLIPGGRTPILVQREDLKTMKQGAVIVDVGVDQGGCVETTHPTTHHDPTYVVDGVVHYCVANMPGA</sequence>
<evidence type="ECO:0000313" key="7">
    <source>
        <dbReference type="EMBL" id="GAH71694.1"/>
    </source>
</evidence>
<evidence type="ECO:0000256" key="1">
    <source>
        <dbReference type="ARBA" id="ARBA00005689"/>
    </source>
</evidence>
<dbReference type="PANTHER" id="PTHR42795">
    <property type="entry name" value="ALANINE DEHYDROGENASE"/>
    <property type="match status" value="1"/>
</dbReference>
<dbReference type="PANTHER" id="PTHR42795:SF1">
    <property type="entry name" value="ALANINE DEHYDROGENASE"/>
    <property type="match status" value="1"/>
</dbReference>
<dbReference type="GO" id="GO:0000286">
    <property type="term" value="F:alanine dehydrogenase activity"/>
    <property type="evidence" value="ECO:0007669"/>
    <property type="project" value="UniProtKB-EC"/>
</dbReference>
<dbReference type="InterPro" id="IPR036291">
    <property type="entry name" value="NAD(P)-bd_dom_sf"/>
</dbReference>
<feature type="domain" description="Alanine dehydrogenase/pyridine nucleotide transhydrogenase NAD(H)-binding" evidence="5">
    <location>
        <begin position="118"/>
        <end position="266"/>
    </location>
</feature>
<dbReference type="EC" id="1.4.1.1" evidence="2"/>
<keyword evidence="4" id="KW-0520">NAD</keyword>
<dbReference type="SUPFAM" id="SSF52283">
    <property type="entry name" value="Formate/glycerate dehydrogenase catalytic domain-like"/>
    <property type="match status" value="1"/>
</dbReference>
<dbReference type="Pfam" id="PF05222">
    <property type="entry name" value="AlaDh_PNT_N"/>
    <property type="match status" value="1"/>
</dbReference>
<feature type="non-terminal residue" evidence="7">
    <location>
        <position position="273"/>
    </location>
</feature>
<dbReference type="InterPro" id="IPR007886">
    <property type="entry name" value="AlaDH/PNT_N"/>
</dbReference>
<evidence type="ECO:0000256" key="4">
    <source>
        <dbReference type="ARBA" id="ARBA00023027"/>
    </source>
</evidence>
<dbReference type="SMART" id="SM01003">
    <property type="entry name" value="AlaDh_PNT_N"/>
    <property type="match status" value="1"/>
</dbReference>
<evidence type="ECO:0000256" key="3">
    <source>
        <dbReference type="ARBA" id="ARBA00023002"/>
    </source>
</evidence>
<dbReference type="InterPro" id="IPR008143">
    <property type="entry name" value="Ala_DH/PNT_CS2"/>
</dbReference>
<dbReference type="PROSITE" id="PS00837">
    <property type="entry name" value="ALADH_PNT_2"/>
    <property type="match status" value="1"/>
</dbReference>
<comment type="similarity">
    <text evidence="1">Belongs to the AlaDH/PNT family.</text>
</comment>
<dbReference type="GO" id="GO:0005886">
    <property type="term" value="C:plasma membrane"/>
    <property type="evidence" value="ECO:0007669"/>
    <property type="project" value="TreeGrafter"/>
</dbReference>
<evidence type="ECO:0000256" key="2">
    <source>
        <dbReference type="ARBA" id="ARBA00012897"/>
    </source>
</evidence>
<feature type="non-terminal residue" evidence="7">
    <location>
        <position position="1"/>
    </location>
</feature>
<dbReference type="Gene3D" id="3.40.50.720">
    <property type="entry name" value="NAD(P)-binding Rossmann-like Domain"/>
    <property type="match status" value="2"/>
</dbReference>
<protein>
    <recommendedName>
        <fullName evidence="2">alanine dehydrogenase</fullName>
        <ecNumber evidence="2">1.4.1.1</ecNumber>
    </recommendedName>
</protein>
<dbReference type="EMBL" id="BARU01025884">
    <property type="protein sequence ID" value="GAH71694.1"/>
    <property type="molecule type" value="Genomic_DNA"/>
</dbReference>
<feature type="domain" description="Alanine dehydrogenase/pyridine nucleotide transhydrogenase N-terminal" evidence="6">
    <location>
        <begin position="1"/>
        <end position="106"/>
    </location>
</feature>
<dbReference type="Pfam" id="PF01262">
    <property type="entry name" value="AlaDh_PNT_C"/>
    <property type="match status" value="1"/>
</dbReference>
<proteinExistence type="inferred from homology"/>